<evidence type="ECO:0000313" key="2">
    <source>
        <dbReference type="EMBL" id="SER66686.1"/>
    </source>
</evidence>
<dbReference type="Proteomes" id="UP000198815">
    <property type="component" value="Unassembled WGS sequence"/>
</dbReference>
<keyword evidence="1" id="KW-1133">Transmembrane helix</keyword>
<sequence>MDSHPMHSRMRPPAPRLDVMSRFFSNLDLDGGAPVRARPRLGEWGPELVATTRRKKRLRVWAAAVFVLAASLVGVLMYVFYRILMGQ</sequence>
<reference evidence="2 3" key="1">
    <citation type="submission" date="2016-10" db="EMBL/GenBank/DDBJ databases">
        <authorList>
            <person name="de Groot N.N."/>
        </authorList>
    </citation>
    <scope>NUCLEOTIDE SEQUENCE [LARGE SCALE GENOMIC DNA]</scope>
    <source>
        <strain evidence="2 3">DSM 16859</strain>
    </source>
</reference>
<evidence type="ECO:0000313" key="3">
    <source>
        <dbReference type="Proteomes" id="UP000198815"/>
    </source>
</evidence>
<evidence type="ECO:0000256" key="1">
    <source>
        <dbReference type="SAM" id="Phobius"/>
    </source>
</evidence>
<protein>
    <submittedName>
        <fullName evidence="2">Uncharacterized protein</fullName>
    </submittedName>
</protein>
<gene>
    <name evidence="2" type="ORF">SAMN05443377_10581</name>
</gene>
<dbReference type="STRING" id="64702.SAMN05443377_10581"/>
<accession>A0A1H9R1R6</accession>
<dbReference type="AlphaFoldDB" id="A0A1H9R1R6"/>
<keyword evidence="3" id="KW-1185">Reference proteome</keyword>
<organism evidence="2 3">
    <name type="scientific">Propionibacterium cyclohexanicum</name>
    <dbReference type="NCBI Taxonomy" id="64702"/>
    <lineage>
        <taxon>Bacteria</taxon>
        <taxon>Bacillati</taxon>
        <taxon>Actinomycetota</taxon>
        <taxon>Actinomycetes</taxon>
        <taxon>Propionibacteriales</taxon>
        <taxon>Propionibacteriaceae</taxon>
        <taxon>Propionibacterium</taxon>
    </lineage>
</organism>
<name>A0A1H9R1R6_9ACTN</name>
<feature type="transmembrane region" description="Helical" evidence="1">
    <location>
        <begin position="60"/>
        <end position="81"/>
    </location>
</feature>
<keyword evidence="1" id="KW-0472">Membrane</keyword>
<keyword evidence="1" id="KW-0812">Transmembrane</keyword>
<proteinExistence type="predicted"/>
<dbReference type="EMBL" id="FOGZ01000005">
    <property type="protein sequence ID" value="SER66686.1"/>
    <property type="molecule type" value="Genomic_DNA"/>
</dbReference>